<dbReference type="RefSeq" id="WP_125591645.1">
    <property type="nucleotide sequence ID" value="NZ_QHHU01000015.1"/>
</dbReference>
<proteinExistence type="predicted"/>
<dbReference type="Pfam" id="PF02627">
    <property type="entry name" value="CMD"/>
    <property type="match status" value="1"/>
</dbReference>
<evidence type="ECO:0000256" key="1">
    <source>
        <dbReference type="SAM" id="MobiDB-lite"/>
    </source>
</evidence>
<dbReference type="EMBL" id="QHHU01000015">
    <property type="protein sequence ID" value="RSM45804.1"/>
    <property type="molecule type" value="Genomic_DNA"/>
</dbReference>
<dbReference type="OrthoDB" id="9802489at2"/>
<sequence>MTNDSGDNRGSAPGRGLRHPEPPKCSSGRTTAARRSDGAEVVRRMFGQAFLDRTMGGLSQGEGAPAAMAGLALEQCYGDVWTRPGLSPRERSLITLGILIAAGHPDELANHVLGARGNGLTRDELAELALHSVPYVGFPAAGQAMGKILEAWADAEKP</sequence>
<dbReference type="Proteomes" id="UP000286716">
    <property type="component" value="Unassembled WGS sequence"/>
</dbReference>
<feature type="region of interest" description="Disordered" evidence="1">
    <location>
        <begin position="1"/>
        <end position="38"/>
    </location>
</feature>
<keyword evidence="4" id="KW-1185">Reference proteome</keyword>
<dbReference type="PANTHER" id="PTHR33570">
    <property type="entry name" value="4-CARBOXYMUCONOLACTONE DECARBOXYLASE FAMILY PROTEIN"/>
    <property type="match status" value="1"/>
</dbReference>
<organism evidence="3 4">
    <name type="scientific">Amycolatopsis balhimycina DSM 5908</name>
    <dbReference type="NCBI Taxonomy" id="1081091"/>
    <lineage>
        <taxon>Bacteria</taxon>
        <taxon>Bacillati</taxon>
        <taxon>Actinomycetota</taxon>
        <taxon>Actinomycetes</taxon>
        <taxon>Pseudonocardiales</taxon>
        <taxon>Pseudonocardiaceae</taxon>
        <taxon>Amycolatopsis</taxon>
    </lineage>
</organism>
<reference evidence="3 4" key="1">
    <citation type="submission" date="2018-05" db="EMBL/GenBank/DDBJ databases">
        <title>Evolution of GPA BGCs.</title>
        <authorList>
            <person name="Waglechner N."/>
            <person name="Wright G.D."/>
        </authorList>
    </citation>
    <scope>NUCLEOTIDE SEQUENCE [LARGE SCALE GENOMIC DNA]</scope>
    <source>
        <strain evidence="3 4">DSM 5908</strain>
    </source>
</reference>
<evidence type="ECO:0000259" key="2">
    <source>
        <dbReference type="Pfam" id="PF02627"/>
    </source>
</evidence>
<protein>
    <submittedName>
        <fullName evidence="3">4-carboxymuconolactone decarboxylase</fullName>
    </submittedName>
</protein>
<evidence type="ECO:0000313" key="4">
    <source>
        <dbReference type="Proteomes" id="UP000286716"/>
    </source>
</evidence>
<dbReference type="AlphaFoldDB" id="A0A428WRW3"/>
<dbReference type="PANTHER" id="PTHR33570:SF2">
    <property type="entry name" value="CARBOXYMUCONOLACTONE DECARBOXYLASE-LIKE DOMAIN-CONTAINING PROTEIN"/>
    <property type="match status" value="1"/>
</dbReference>
<dbReference type="InterPro" id="IPR029032">
    <property type="entry name" value="AhpD-like"/>
</dbReference>
<accession>A0A428WRW3</accession>
<dbReference type="GO" id="GO:0051920">
    <property type="term" value="F:peroxiredoxin activity"/>
    <property type="evidence" value="ECO:0007669"/>
    <property type="project" value="InterPro"/>
</dbReference>
<comment type="caution">
    <text evidence="3">The sequence shown here is derived from an EMBL/GenBank/DDBJ whole genome shotgun (WGS) entry which is preliminary data.</text>
</comment>
<dbReference type="InterPro" id="IPR052512">
    <property type="entry name" value="4CMD/NDH-1_regulator"/>
</dbReference>
<name>A0A428WRW3_AMYBA</name>
<evidence type="ECO:0000313" key="3">
    <source>
        <dbReference type="EMBL" id="RSM45804.1"/>
    </source>
</evidence>
<feature type="domain" description="Carboxymuconolactone decarboxylase-like" evidence="2">
    <location>
        <begin position="76"/>
        <end position="145"/>
    </location>
</feature>
<dbReference type="SUPFAM" id="SSF69118">
    <property type="entry name" value="AhpD-like"/>
    <property type="match status" value="1"/>
</dbReference>
<gene>
    <name evidence="3" type="ORF">DMA12_13100</name>
</gene>
<dbReference type="Gene3D" id="1.20.1290.10">
    <property type="entry name" value="AhpD-like"/>
    <property type="match status" value="1"/>
</dbReference>
<dbReference type="InterPro" id="IPR003779">
    <property type="entry name" value="CMD-like"/>
</dbReference>